<accession>A0AAN9RID0</accession>
<dbReference type="Proteomes" id="UP001374584">
    <property type="component" value="Unassembled WGS sequence"/>
</dbReference>
<sequence>MRVRVFLIGIGEYTAEENLPASPANLGEGVVQQTEVSFTTEVACWRSPRERAKGFLFQGVSATCAHKQTNVLISQLHFIAPAHPPPALELQHNDNFSQQPSADGEECCYL</sequence>
<comment type="caution">
    <text evidence="1">The sequence shown here is derived from an EMBL/GenBank/DDBJ whole genome shotgun (WGS) entry which is preliminary data.</text>
</comment>
<reference evidence="1 2" key="1">
    <citation type="submission" date="2024-01" db="EMBL/GenBank/DDBJ databases">
        <title>The genomes of 5 underutilized Papilionoideae crops provide insights into root nodulation and disease resistanc.</title>
        <authorList>
            <person name="Jiang F."/>
        </authorList>
    </citation>
    <scope>NUCLEOTIDE SEQUENCE [LARGE SCALE GENOMIC DNA]</scope>
    <source>
        <strain evidence="1">JINMINGXINNONG_FW02</strain>
        <tissue evidence="1">Leaves</tissue>
    </source>
</reference>
<name>A0AAN9RID0_PHACN</name>
<keyword evidence="2" id="KW-1185">Reference proteome</keyword>
<gene>
    <name evidence="1" type="ORF">VNO80_02936</name>
</gene>
<organism evidence="1 2">
    <name type="scientific">Phaseolus coccineus</name>
    <name type="common">Scarlet runner bean</name>
    <name type="synonym">Phaseolus multiflorus</name>
    <dbReference type="NCBI Taxonomy" id="3886"/>
    <lineage>
        <taxon>Eukaryota</taxon>
        <taxon>Viridiplantae</taxon>
        <taxon>Streptophyta</taxon>
        <taxon>Embryophyta</taxon>
        <taxon>Tracheophyta</taxon>
        <taxon>Spermatophyta</taxon>
        <taxon>Magnoliopsida</taxon>
        <taxon>eudicotyledons</taxon>
        <taxon>Gunneridae</taxon>
        <taxon>Pentapetalae</taxon>
        <taxon>rosids</taxon>
        <taxon>fabids</taxon>
        <taxon>Fabales</taxon>
        <taxon>Fabaceae</taxon>
        <taxon>Papilionoideae</taxon>
        <taxon>50 kb inversion clade</taxon>
        <taxon>NPAAA clade</taxon>
        <taxon>indigoferoid/millettioid clade</taxon>
        <taxon>Phaseoleae</taxon>
        <taxon>Phaseolus</taxon>
    </lineage>
</organism>
<proteinExistence type="predicted"/>
<evidence type="ECO:0000313" key="1">
    <source>
        <dbReference type="EMBL" id="KAK7377510.1"/>
    </source>
</evidence>
<dbReference type="EMBL" id="JAYMYR010000002">
    <property type="protein sequence ID" value="KAK7377510.1"/>
    <property type="molecule type" value="Genomic_DNA"/>
</dbReference>
<dbReference type="AlphaFoldDB" id="A0AAN9RID0"/>
<protein>
    <submittedName>
        <fullName evidence="1">Uncharacterized protein</fullName>
    </submittedName>
</protein>
<evidence type="ECO:0000313" key="2">
    <source>
        <dbReference type="Proteomes" id="UP001374584"/>
    </source>
</evidence>